<dbReference type="AlphaFoldDB" id="A0A1Q3F3G2"/>
<dbReference type="PROSITE" id="PS51401">
    <property type="entry name" value="CHORD"/>
    <property type="match status" value="2"/>
</dbReference>
<dbReference type="EMBL" id="GFDL01012954">
    <property type="protein sequence ID" value="JAV22091.1"/>
    <property type="molecule type" value="Transcribed_RNA"/>
</dbReference>
<organism evidence="7">
    <name type="scientific">Culex tarsalis</name>
    <name type="common">Encephalitis mosquito</name>
    <dbReference type="NCBI Taxonomy" id="7177"/>
    <lineage>
        <taxon>Eukaryota</taxon>
        <taxon>Metazoa</taxon>
        <taxon>Ecdysozoa</taxon>
        <taxon>Arthropoda</taxon>
        <taxon>Hexapoda</taxon>
        <taxon>Insecta</taxon>
        <taxon>Pterygota</taxon>
        <taxon>Neoptera</taxon>
        <taxon>Endopterygota</taxon>
        <taxon>Diptera</taxon>
        <taxon>Nematocera</taxon>
        <taxon>Culicoidea</taxon>
        <taxon>Culicidae</taxon>
        <taxon>Culicinae</taxon>
        <taxon>Culicini</taxon>
        <taxon>Culex</taxon>
        <taxon>Culex</taxon>
    </lineage>
</organism>
<keyword evidence="3" id="KW-0862">Zinc</keyword>
<feature type="compositionally biased region" description="Acidic residues" evidence="4">
    <location>
        <begin position="345"/>
        <end position="355"/>
    </location>
</feature>
<dbReference type="PANTHER" id="PTHR46983:SF3">
    <property type="entry name" value="CHPADIPLOID STATE MAINTENANCE PROTEIN CHPA"/>
    <property type="match status" value="1"/>
</dbReference>
<protein>
    <submittedName>
        <fullName evidence="7">Putative zn2+-binding protein melusin/rar1</fullName>
    </submittedName>
</protein>
<reference evidence="7" key="1">
    <citation type="submission" date="2017-01" db="EMBL/GenBank/DDBJ databases">
        <title>A deep insight into the sialotranscriptome of adult male and female Cluex tarsalis mosquitoes.</title>
        <authorList>
            <person name="Ribeiro J.M."/>
            <person name="Moreira F."/>
            <person name="Bernard K.A."/>
            <person name="Calvo E."/>
        </authorList>
    </citation>
    <scope>NUCLEOTIDE SEQUENCE</scope>
    <source>
        <strain evidence="7">Kern County</strain>
        <tissue evidence="7">Salivary glands</tissue>
    </source>
</reference>
<dbReference type="InterPro" id="IPR008978">
    <property type="entry name" value="HSP20-like_chaperone"/>
</dbReference>
<evidence type="ECO:0000259" key="5">
    <source>
        <dbReference type="PROSITE" id="PS51203"/>
    </source>
</evidence>
<evidence type="ECO:0000313" key="7">
    <source>
        <dbReference type="EMBL" id="JAV22091.1"/>
    </source>
</evidence>
<dbReference type="Pfam" id="PF04968">
    <property type="entry name" value="CHORD"/>
    <property type="match status" value="2"/>
</dbReference>
<feature type="domain" description="CS" evidence="5">
    <location>
        <begin position="225"/>
        <end position="316"/>
    </location>
</feature>
<dbReference type="Gene3D" id="4.10.1130.20">
    <property type="match status" value="2"/>
</dbReference>
<dbReference type="Gene3D" id="2.60.40.790">
    <property type="match status" value="1"/>
</dbReference>
<dbReference type="Pfam" id="PF04969">
    <property type="entry name" value="CS"/>
    <property type="match status" value="1"/>
</dbReference>
<keyword evidence="1" id="KW-0479">Metal-binding</keyword>
<evidence type="ECO:0000259" key="6">
    <source>
        <dbReference type="PROSITE" id="PS51401"/>
    </source>
</evidence>
<name>A0A1Q3F3G2_CULTA</name>
<accession>A0A1Q3F3G2</accession>
<dbReference type="GO" id="GO:0046872">
    <property type="term" value="F:metal ion binding"/>
    <property type="evidence" value="ECO:0007669"/>
    <property type="project" value="UniProtKB-KW"/>
</dbReference>
<feature type="region of interest" description="Disordered" evidence="4">
    <location>
        <begin position="334"/>
        <end position="356"/>
    </location>
</feature>
<dbReference type="InterPro" id="IPR039790">
    <property type="entry name" value="CHRD1"/>
</dbReference>
<dbReference type="InterPro" id="IPR007051">
    <property type="entry name" value="CHORD_dom"/>
</dbReference>
<evidence type="ECO:0000256" key="4">
    <source>
        <dbReference type="SAM" id="MobiDB-lite"/>
    </source>
</evidence>
<keyword evidence="2" id="KW-0677">Repeat</keyword>
<evidence type="ECO:0000256" key="1">
    <source>
        <dbReference type="ARBA" id="ARBA00022723"/>
    </source>
</evidence>
<evidence type="ECO:0000256" key="2">
    <source>
        <dbReference type="ARBA" id="ARBA00022737"/>
    </source>
</evidence>
<feature type="region of interest" description="Disordered" evidence="4">
    <location>
        <begin position="63"/>
        <end position="98"/>
    </location>
</feature>
<dbReference type="SUPFAM" id="SSF49764">
    <property type="entry name" value="HSP20-like chaperones"/>
    <property type="match status" value="1"/>
</dbReference>
<dbReference type="CDD" id="cd06488">
    <property type="entry name" value="p23_melusin_like"/>
    <property type="match status" value="1"/>
</dbReference>
<evidence type="ECO:0000256" key="3">
    <source>
        <dbReference type="ARBA" id="ARBA00022833"/>
    </source>
</evidence>
<dbReference type="InterPro" id="IPR007052">
    <property type="entry name" value="CS_dom"/>
</dbReference>
<dbReference type="PANTHER" id="PTHR46983">
    <property type="entry name" value="CYSTEINE AND HISTIDINE-RICH DOMAIN-CONTAINING PROTEIN 1"/>
    <property type="match status" value="1"/>
</dbReference>
<dbReference type="PROSITE" id="PS51203">
    <property type="entry name" value="CS"/>
    <property type="match status" value="1"/>
</dbReference>
<sequence length="369" mass="41108">MAVKLNCYNRGCGQKFDPSDNGEESCTHHPGVPFFHDAYKGWTCCNKKSVDFTEFLNIKGCTRGQHSNVKPPEPEKPANGGDATEEATPPPTAKLPEPVRASTLVRPPFESALTTLEPTVNGAFKKQIDDLPEVTTSVAKKSSSEPEATAPGTICKHGGCNYAFEGTKNDEKPCVYHPGVPIFHEGMKFWSCCQRKTSDFTAFMNQAGCETGQHRWTSDEDESKSIKCRLDWHQTASQVVVTVYAKMCHYRKSTVRLNPIRLAVCLVFPQQHNQEYNVDLELRGIVDVAKSKVQMFGTKVEITLVKAEPGHWPKLDFPREKKLSAEQVQKQLEEEKKKAAAAVQEDSDSDVDLDDVTPTFRQATLTEVK</sequence>
<feature type="domain" description="CHORD" evidence="6">
    <location>
        <begin position="7"/>
        <end position="66"/>
    </location>
</feature>
<feature type="domain" description="CHORD" evidence="6">
    <location>
        <begin position="155"/>
        <end position="214"/>
    </location>
</feature>
<proteinExistence type="predicted"/>